<evidence type="ECO:0000313" key="2">
    <source>
        <dbReference type="EMBL" id="MCI4681414.1"/>
    </source>
</evidence>
<evidence type="ECO:0000313" key="3">
    <source>
        <dbReference type="Proteomes" id="UP001139104"/>
    </source>
</evidence>
<dbReference type="Proteomes" id="UP001139104">
    <property type="component" value="Unassembled WGS sequence"/>
</dbReference>
<keyword evidence="3" id="KW-1185">Reference proteome</keyword>
<feature type="signal peptide" evidence="1">
    <location>
        <begin position="1"/>
        <end position="23"/>
    </location>
</feature>
<keyword evidence="1" id="KW-0732">Signal</keyword>
<evidence type="ECO:0008006" key="4">
    <source>
        <dbReference type="Google" id="ProtNLM"/>
    </source>
</evidence>
<organism evidence="2 3">
    <name type="scientific">Candidatus Rhodoblastus alkanivorans</name>
    <dbReference type="NCBI Taxonomy" id="2954117"/>
    <lineage>
        <taxon>Bacteria</taxon>
        <taxon>Pseudomonadati</taxon>
        <taxon>Pseudomonadota</taxon>
        <taxon>Alphaproteobacteria</taxon>
        <taxon>Hyphomicrobiales</taxon>
        <taxon>Rhodoblastaceae</taxon>
        <taxon>Rhodoblastus</taxon>
    </lineage>
</organism>
<sequence>MKNKFRIAFAAALLSTVVVPAFAADLPSTKAAPAYTQIDDSFDPFLIRVRALGVLPNGSGSTINGSPIYGASLLQNVVPEVDFTYFFTKHWAAELICCFAHTSLTGSLTPGGAKYNFANTTFEIAP</sequence>
<proteinExistence type="predicted"/>
<evidence type="ECO:0000256" key="1">
    <source>
        <dbReference type="SAM" id="SignalP"/>
    </source>
</evidence>
<dbReference type="RefSeq" id="WP_243065483.1">
    <property type="nucleotide sequence ID" value="NZ_JAIVFK010000023.1"/>
</dbReference>
<name>A0ABS9Z176_9HYPH</name>
<dbReference type="EMBL" id="JAIVFP010000001">
    <property type="protein sequence ID" value="MCI4681414.1"/>
    <property type="molecule type" value="Genomic_DNA"/>
</dbReference>
<gene>
    <name evidence="2" type="ORF">K2U94_01280</name>
</gene>
<protein>
    <recommendedName>
        <fullName evidence="4">OmpW family protein</fullName>
    </recommendedName>
</protein>
<dbReference type="Gene3D" id="2.40.160.20">
    <property type="match status" value="1"/>
</dbReference>
<reference evidence="2" key="1">
    <citation type="journal article" date="2022" name="ISME J.">
        <title>Identification of active gaseous-alkane degraders at natural gas seeps.</title>
        <authorList>
            <person name="Farhan Ul Haque M."/>
            <person name="Hernandez M."/>
            <person name="Crombie A.T."/>
            <person name="Murrell J.C."/>
        </authorList>
    </citation>
    <scope>NUCLEOTIDE SEQUENCE</scope>
    <source>
        <strain evidence="2">PC2</strain>
    </source>
</reference>
<accession>A0ABS9Z176</accession>
<feature type="chain" id="PRO_5046545826" description="OmpW family protein" evidence="1">
    <location>
        <begin position="24"/>
        <end position="126"/>
    </location>
</feature>
<comment type="caution">
    <text evidence="2">The sequence shown here is derived from an EMBL/GenBank/DDBJ whole genome shotgun (WGS) entry which is preliminary data.</text>
</comment>